<accession>A0ABP0VUZ7</accession>
<feature type="compositionally biased region" description="Polar residues" evidence="1">
    <location>
        <begin position="28"/>
        <end position="45"/>
    </location>
</feature>
<proteinExistence type="predicted"/>
<organism evidence="2 3">
    <name type="scientific">Sphagnum jensenii</name>
    <dbReference type="NCBI Taxonomy" id="128206"/>
    <lineage>
        <taxon>Eukaryota</taxon>
        <taxon>Viridiplantae</taxon>
        <taxon>Streptophyta</taxon>
        <taxon>Embryophyta</taxon>
        <taxon>Bryophyta</taxon>
        <taxon>Sphagnophytina</taxon>
        <taxon>Sphagnopsida</taxon>
        <taxon>Sphagnales</taxon>
        <taxon>Sphagnaceae</taxon>
        <taxon>Sphagnum</taxon>
    </lineage>
</organism>
<reference evidence="2" key="1">
    <citation type="submission" date="2024-02" db="EMBL/GenBank/DDBJ databases">
        <authorList>
            <consortium name="ELIXIR-Norway"/>
            <consortium name="Elixir Norway"/>
        </authorList>
    </citation>
    <scope>NUCLEOTIDE SEQUENCE</scope>
</reference>
<keyword evidence="3" id="KW-1185">Reference proteome</keyword>
<evidence type="ECO:0000256" key="1">
    <source>
        <dbReference type="SAM" id="MobiDB-lite"/>
    </source>
</evidence>
<protein>
    <submittedName>
        <fullName evidence="2">Uncharacterized protein</fullName>
    </submittedName>
</protein>
<evidence type="ECO:0000313" key="2">
    <source>
        <dbReference type="EMBL" id="CAK9258002.1"/>
    </source>
</evidence>
<dbReference type="Proteomes" id="UP001497444">
    <property type="component" value="Chromosome 11"/>
</dbReference>
<evidence type="ECO:0000313" key="3">
    <source>
        <dbReference type="Proteomes" id="UP001497444"/>
    </source>
</evidence>
<name>A0ABP0VUZ7_9BRYO</name>
<sequence>MSESSTDASGSRASPASPYRPPHMRLLHNNNNPEQAPNSLSSASLRTPRKITDLPLRFPYPIAAINHELPWYELTLWPFSSQASYDPCI</sequence>
<feature type="region of interest" description="Disordered" evidence="1">
    <location>
        <begin position="1"/>
        <end position="46"/>
    </location>
</feature>
<feature type="compositionally biased region" description="Low complexity" evidence="1">
    <location>
        <begin position="8"/>
        <end position="17"/>
    </location>
</feature>
<dbReference type="EMBL" id="OZ020106">
    <property type="protein sequence ID" value="CAK9258002.1"/>
    <property type="molecule type" value="Genomic_DNA"/>
</dbReference>
<gene>
    <name evidence="2" type="ORF">CSSPJE1EN1_LOCUS3480</name>
</gene>